<evidence type="ECO:0000259" key="2">
    <source>
        <dbReference type="PROSITE" id="PS51186"/>
    </source>
</evidence>
<protein>
    <submittedName>
        <fullName evidence="3">GNAT family N-acetyltransferase</fullName>
    </submittedName>
</protein>
<evidence type="ECO:0000256" key="1">
    <source>
        <dbReference type="SAM" id="MobiDB-lite"/>
    </source>
</evidence>
<dbReference type="Proteomes" id="UP001432222">
    <property type="component" value="Chromosome"/>
</dbReference>
<dbReference type="RefSeq" id="WP_328952858.1">
    <property type="nucleotide sequence ID" value="NZ_CP108110.1"/>
</dbReference>
<proteinExistence type="predicted"/>
<dbReference type="Pfam" id="PF13302">
    <property type="entry name" value="Acetyltransf_3"/>
    <property type="match status" value="1"/>
</dbReference>
<organism evidence="3 4">
    <name type="scientific">Kitasatospora purpeofusca</name>
    <dbReference type="NCBI Taxonomy" id="67352"/>
    <lineage>
        <taxon>Bacteria</taxon>
        <taxon>Bacillati</taxon>
        <taxon>Actinomycetota</taxon>
        <taxon>Actinomycetes</taxon>
        <taxon>Kitasatosporales</taxon>
        <taxon>Streptomycetaceae</taxon>
        <taxon>Kitasatospora</taxon>
    </lineage>
</organism>
<keyword evidence="4" id="KW-1185">Reference proteome</keyword>
<feature type="region of interest" description="Disordered" evidence="1">
    <location>
        <begin position="14"/>
        <end position="38"/>
    </location>
</feature>
<dbReference type="PROSITE" id="PS51186">
    <property type="entry name" value="GNAT"/>
    <property type="match status" value="1"/>
</dbReference>
<dbReference type="SUPFAM" id="SSF55729">
    <property type="entry name" value="Acyl-CoA N-acyltransferases (Nat)"/>
    <property type="match status" value="1"/>
</dbReference>
<evidence type="ECO:0000313" key="4">
    <source>
        <dbReference type="Proteomes" id="UP001432222"/>
    </source>
</evidence>
<gene>
    <name evidence="3" type="ORF">OHA16_01630</name>
</gene>
<dbReference type="EMBL" id="CP108110">
    <property type="protein sequence ID" value="WUQ81783.1"/>
    <property type="molecule type" value="Genomic_DNA"/>
</dbReference>
<dbReference type="InterPro" id="IPR000182">
    <property type="entry name" value="GNAT_dom"/>
</dbReference>
<accession>A0ABZ1TS34</accession>
<dbReference type="Gene3D" id="3.40.630.30">
    <property type="match status" value="1"/>
</dbReference>
<name>A0ABZ1TS34_9ACTN</name>
<feature type="domain" description="N-acetyltransferase" evidence="2">
    <location>
        <begin position="10"/>
        <end position="163"/>
    </location>
</feature>
<sequence>MTFSIETDRLRLRPYTPEEAERVAAGDRPESGWTPGFPREDDRAVARMFLAAPRTEPLFEPQLIELLGTGAVIGGIGFFGPPDAQGAVGLGYGVAPEAEGQGYATEALLALLRRGFAEGGVRRALADTTHDNAASQRVLEKAGLRRTSSDDSLHYYALENSLEG</sequence>
<evidence type="ECO:0000313" key="3">
    <source>
        <dbReference type="EMBL" id="WUQ81783.1"/>
    </source>
</evidence>
<dbReference type="InterPro" id="IPR051908">
    <property type="entry name" value="Ribosomal_N-acetyltransferase"/>
</dbReference>
<reference evidence="3" key="1">
    <citation type="submission" date="2022-10" db="EMBL/GenBank/DDBJ databases">
        <title>The complete genomes of actinobacterial strains from the NBC collection.</title>
        <authorList>
            <person name="Joergensen T.S."/>
            <person name="Alvarez Arevalo M."/>
            <person name="Sterndorff E.B."/>
            <person name="Faurdal D."/>
            <person name="Vuksanovic O."/>
            <person name="Mourched A.-S."/>
            <person name="Charusanti P."/>
            <person name="Shaw S."/>
            <person name="Blin K."/>
            <person name="Weber T."/>
        </authorList>
    </citation>
    <scope>NUCLEOTIDE SEQUENCE</scope>
    <source>
        <strain evidence="3">NBC_00222</strain>
    </source>
</reference>
<feature type="compositionally biased region" description="Basic and acidic residues" evidence="1">
    <location>
        <begin position="19"/>
        <end position="30"/>
    </location>
</feature>
<dbReference type="PANTHER" id="PTHR43441">
    <property type="entry name" value="RIBOSOMAL-PROTEIN-SERINE ACETYLTRANSFERASE"/>
    <property type="match status" value="1"/>
</dbReference>
<dbReference type="PANTHER" id="PTHR43441:SF6">
    <property type="entry name" value="N-ACETYLTRANSFERASE DOMAIN-CONTAINING PROTEIN"/>
    <property type="match status" value="1"/>
</dbReference>
<dbReference type="InterPro" id="IPR016181">
    <property type="entry name" value="Acyl_CoA_acyltransferase"/>
</dbReference>